<dbReference type="SUPFAM" id="SSF54373">
    <property type="entry name" value="FAD-linked reductases, C-terminal domain"/>
    <property type="match status" value="1"/>
</dbReference>
<evidence type="ECO:0000256" key="4">
    <source>
        <dbReference type="ARBA" id="ARBA00022630"/>
    </source>
</evidence>
<dbReference type="SUPFAM" id="SSF51971">
    <property type="entry name" value="Nucleotide-binding domain"/>
    <property type="match status" value="1"/>
</dbReference>
<evidence type="ECO:0000256" key="1">
    <source>
        <dbReference type="ARBA" id="ARBA00001974"/>
    </source>
</evidence>
<evidence type="ECO:0000256" key="3">
    <source>
        <dbReference type="ARBA" id="ARBA00006730"/>
    </source>
</evidence>
<comment type="subcellular location">
    <subcellularLocation>
        <location evidence="2">Peroxisome matrix</location>
    </subcellularLocation>
</comment>
<dbReference type="Gene3D" id="3.40.50.720">
    <property type="entry name" value="NAD(P)-binding Rossmann-like Domain"/>
    <property type="match status" value="1"/>
</dbReference>
<dbReference type="Proteomes" id="UP000594262">
    <property type="component" value="Unplaced"/>
</dbReference>
<dbReference type="GO" id="GO:0019478">
    <property type="term" value="P:D-amino acid catabolic process"/>
    <property type="evidence" value="ECO:0007669"/>
    <property type="project" value="TreeGrafter"/>
</dbReference>
<evidence type="ECO:0000259" key="8">
    <source>
        <dbReference type="Pfam" id="PF01266"/>
    </source>
</evidence>
<dbReference type="PANTHER" id="PTHR11530">
    <property type="entry name" value="D-AMINO ACID OXIDASE"/>
    <property type="match status" value="1"/>
</dbReference>
<dbReference type="OrthoDB" id="2015447at2759"/>
<feature type="binding site" evidence="7">
    <location>
        <position position="230"/>
    </location>
    <ligand>
        <name>D-dopa</name>
        <dbReference type="ChEBI" id="CHEBI:149689"/>
    </ligand>
</feature>
<dbReference type="GO" id="GO:0003884">
    <property type="term" value="F:D-amino-acid oxidase activity"/>
    <property type="evidence" value="ECO:0007669"/>
    <property type="project" value="InterPro"/>
</dbReference>
<evidence type="ECO:0000256" key="5">
    <source>
        <dbReference type="ARBA" id="ARBA00022827"/>
    </source>
</evidence>
<dbReference type="InterPro" id="IPR006076">
    <property type="entry name" value="FAD-dep_OxRdtase"/>
</dbReference>
<evidence type="ECO:0000256" key="7">
    <source>
        <dbReference type="PIRSR" id="PIRSR000189-1"/>
    </source>
</evidence>
<name>A0A7M5X489_9CNID</name>
<keyword evidence="5 7" id="KW-0274">FAD</keyword>
<feature type="binding site" evidence="7">
    <location>
        <begin position="42"/>
        <end position="43"/>
    </location>
    <ligand>
        <name>FAD</name>
        <dbReference type="ChEBI" id="CHEBI:57692"/>
    </ligand>
</feature>
<dbReference type="GeneID" id="136813735"/>
<keyword evidence="6" id="KW-0560">Oxidoreductase</keyword>
<dbReference type="GO" id="GO:0005782">
    <property type="term" value="C:peroxisomal matrix"/>
    <property type="evidence" value="ECO:0007669"/>
    <property type="project" value="UniProtKB-SubCell"/>
</dbReference>
<keyword evidence="4" id="KW-0285">Flavoprotein</keyword>
<accession>A0A7M5X489</accession>
<sequence>MNVAVIGGGICGLTSAYQALSEKSLNIKQLHIYADKYLSQTTSNGAAGLCIAEDVFNTPREKLNRWGKDSLEYGRKMIAFDPDSAEKGFQPVHGFLLSRKPISDIRWAHLGISFVIMNEQDINRRFPNIDPDIKYGISFSTHTLESCRYLPYLTREIEKLGGKFFNRKIKSLSELSDKYDVIINCCGLGASELVGDDKMIPTRGQIMYVKAPWIKEFVYNIDFEDGKVPYLIPNIDRVVVGGTKQTYNSSLELSEKDRDWILEKTKKLVPSVEKMEIIGDWIGIRPGRDEIRLECEIIKAPSVNDPNRTIPVIHNYGHGSNGITYSWGCGVNVIELVRAHCGVKSSL</sequence>
<keyword evidence="10" id="KW-1185">Reference proteome</keyword>
<dbReference type="PIRSF" id="PIRSF000189">
    <property type="entry name" value="D-aa_oxidase"/>
    <property type="match status" value="1"/>
</dbReference>
<dbReference type="RefSeq" id="XP_066926331.1">
    <property type="nucleotide sequence ID" value="XM_067070230.1"/>
</dbReference>
<comment type="similarity">
    <text evidence="3">Belongs to the DAMOX/DASOX family.</text>
</comment>
<feature type="domain" description="FAD dependent oxidoreductase" evidence="8">
    <location>
        <begin position="3"/>
        <end position="334"/>
    </location>
</feature>
<protein>
    <recommendedName>
        <fullName evidence="8">FAD dependent oxidoreductase domain-containing protein</fullName>
    </recommendedName>
</protein>
<organism evidence="9 10">
    <name type="scientific">Clytia hemisphaerica</name>
    <dbReference type="NCBI Taxonomy" id="252671"/>
    <lineage>
        <taxon>Eukaryota</taxon>
        <taxon>Metazoa</taxon>
        <taxon>Cnidaria</taxon>
        <taxon>Hydrozoa</taxon>
        <taxon>Hydroidolina</taxon>
        <taxon>Leptothecata</taxon>
        <taxon>Obeliida</taxon>
        <taxon>Clytiidae</taxon>
        <taxon>Clytia</taxon>
    </lineage>
</organism>
<reference evidence="9" key="1">
    <citation type="submission" date="2021-01" db="UniProtKB">
        <authorList>
            <consortium name="EnsemblMetazoa"/>
        </authorList>
    </citation>
    <scope>IDENTIFICATION</scope>
</reference>
<feature type="binding site" evidence="7">
    <location>
        <position position="285"/>
    </location>
    <ligand>
        <name>D-dopa</name>
        <dbReference type="ChEBI" id="CHEBI:149689"/>
    </ligand>
</feature>
<evidence type="ECO:0000256" key="6">
    <source>
        <dbReference type="ARBA" id="ARBA00023002"/>
    </source>
</evidence>
<evidence type="ECO:0000256" key="2">
    <source>
        <dbReference type="ARBA" id="ARBA00004253"/>
    </source>
</evidence>
<evidence type="ECO:0000313" key="10">
    <source>
        <dbReference type="Proteomes" id="UP000594262"/>
    </source>
</evidence>
<dbReference type="GO" id="GO:0071949">
    <property type="term" value="F:FAD binding"/>
    <property type="evidence" value="ECO:0007669"/>
    <property type="project" value="InterPro"/>
</dbReference>
<dbReference type="EnsemblMetazoa" id="CLYHEMT017570.1">
    <property type="protein sequence ID" value="CLYHEMP017570.1"/>
    <property type="gene ID" value="CLYHEMG017570"/>
</dbReference>
<dbReference type="InterPro" id="IPR023209">
    <property type="entry name" value="DAO"/>
</dbReference>
<dbReference type="AlphaFoldDB" id="A0A7M5X489"/>
<dbReference type="PANTHER" id="PTHR11530:SF11">
    <property type="entry name" value="D-ASPARTATE OXIDASE"/>
    <property type="match status" value="1"/>
</dbReference>
<dbReference type="Gene3D" id="3.30.9.10">
    <property type="entry name" value="D-Amino Acid Oxidase, subunit A, domain 2"/>
    <property type="match status" value="1"/>
</dbReference>
<feature type="binding site" evidence="7">
    <location>
        <begin position="47"/>
        <end position="49"/>
    </location>
    <ligand>
        <name>FAD</name>
        <dbReference type="ChEBI" id="CHEBI:57692"/>
    </ligand>
</feature>
<proteinExistence type="inferred from homology"/>
<dbReference type="Pfam" id="PF01266">
    <property type="entry name" value="DAO"/>
    <property type="match status" value="1"/>
</dbReference>
<comment type="cofactor">
    <cofactor evidence="1 7">
        <name>FAD</name>
        <dbReference type="ChEBI" id="CHEBI:57692"/>
    </cofactor>
</comment>
<evidence type="ECO:0000313" key="9">
    <source>
        <dbReference type="EnsemblMetazoa" id="CLYHEMP017570.1"/>
    </source>
</evidence>